<dbReference type="GO" id="GO:0016301">
    <property type="term" value="F:kinase activity"/>
    <property type="evidence" value="ECO:0007669"/>
    <property type="project" value="UniProtKB-KW"/>
</dbReference>
<evidence type="ECO:0000313" key="2">
    <source>
        <dbReference type="EMBL" id="SEI68287.1"/>
    </source>
</evidence>
<organism evidence="2 3">
    <name type="scientific">Myroides marinus</name>
    <dbReference type="NCBI Taxonomy" id="703342"/>
    <lineage>
        <taxon>Bacteria</taxon>
        <taxon>Pseudomonadati</taxon>
        <taxon>Bacteroidota</taxon>
        <taxon>Flavobacteriia</taxon>
        <taxon>Flavobacteriales</taxon>
        <taxon>Flavobacteriaceae</taxon>
        <taxon>Myroides</taxon>
    </lineage>
</organism>
<dbReference type="CDD" id="cd00038">
    <property type="entry name" value="CAP_ED"/>
    <property type="match status" value="1"/>
</dbReference>
<dbReference type="Proteomes" id="UP000183077">
    <property type="component" value="Unassembled WGS sequence"/>
</dbReference>
<dbReference type="PROSITE" id="PS50042">
    <property type="entry name" value="CNMP_BINDING_3"/>
    <property type="match status" value="1"/>
</dbReference>
<keyword evidence="2" id="KW-0808">Transferase</keyword>
<keyword evidence="2" id="KW-0418">Kinase</keyword>
<accession>A0A1H6SU41</accession>
<dbReference type="InterPro" id="IPR014710">
    <property type="entry name" value="RmlC-like_jellyroll"/>
</dbReference>
<name>A0A1H6SU41_9FLAO</name>
<dbReference type="SUPFAM" id="SSF51206">
    <property type="entry name" value="cAMP-binding domain-like"/>
    <property type="match status" value="1"/>
</dbReference>
<protein>
    <submittedName>
        <fullName evidence="2">cAMP-binding domain of CRP or a regulatory subunit of cAMP-dependent protein kinases</fullName>
    </submittedName>
</protein>
<gene>
    <name evidence="2" type="ORF">SAMN04488018_10338</name>
</gene>
<evidence type="ECO:0000313" key="3">
    <source>
        <dbReference type="Proteomes" id="UP000183077"/>
    </source>
</evidence>
<sequence>MYYSNGYFTFEVVLIQEKMKSNNYVQQLLEDLKERVVVKSLTKGEEILSIGHVCDYVGIVRNGSLRMYYIDSEGNDVSFGFYLAGDIFTNYEGVLTDVPSQMIIVAMGYTTVELIRKEDLLSYYDSSLEHQKLGRRMAELIFIQAKKRIDFLLFLTPEQRYLQLMEISPEVFDCIPQKHIASYIGVKPQSLSRIRKRLQEK</sequence>
<proteinExistence type="predicted"/>
<evidence type="ECO:0000259" key="1">
    <source>
        <dbReference type="PROSITE" id="PS50042"/>
    </source>
</evidence>
<dbReference type="Gene3D" id="2.60.120.10">
    <property type="entry name" value="Jelly Rolls"/>
    <property type="match status" value="1"/>
</dbReference>
<dbReference type="Pfam" id="PF00027">
    <property type="entry name" value="cNMP_binding"/>
    <property type="match status" value="1"/>
</dbReference>
<dbReference type="AlphaFoldDB" id="A0A1H6SU41"/>
<dbReference type="EMBL" id="FNYS01000003">
    <property type="protein sequence ID" value="SEI68287.1"/>
    <property type="molecule type" value="Genomic_DNA"/>
</dbReference>
<feature type="domain" description="Cyclic nucleotide-binding" evidence="1">
    <location>
        <begin position="27"/>
        <end position="120"/>
    </location>
</feature>
<dbReference type="InterPro" id="IPR000595">
    <property type="entry name" value="cNMP-bd_dom"/>
</dbReference>
<reference evidence="2 3" key="1">
    <citation type="submission" date="2016-10" db="EMBL/GenBank/DDBJ databases">
        <authorList>
            <person name="de Groot N.N."/>
        </authorList>
    </citation>
    <scope>NUCLEOTIDE SEQUENCE [LARGE SCALE GENOMIC DNA]</scope>
    <source>
        <strain evidence="2 3">DSM 23048</strain>
    </source>
</reference>
<dbReference type="InterPro" id="IPR018490">
    <property type="entry name" value="cNMP-bd_dom_sf"/>
</dbReference>